<dbReference type="EMBL" id="JAHRIQ010018696">
    <property type="protein sequence ID" value="MEQ2227267.1"/>
    <property type="molecule type" value="Genomic_DNA"/>
</dbReference>
<evidence type="ECO:0000313" key="3">
    <source>
        <dbReference type="Proteomes" id="UP001482620"/>
    </source>
</evidence>
<sequence>MKVGMCDCVCLIFVSGWVLGCSISWNSLGPHQMWPIPSPSHYLLVVGISARRCTCDCRYPGLGALVCAGSLLVAVCWGLNPWALSGLCLGNDMSRGPWLDLLGCRRLSTGPVGSLLQVPEASALWLLGGSPGILPCSSLGGLR</sequence>
<reference evidence="2 3" key="1">
    <citation type="submission" date="2021-06" db="EMBL/GenBank/DDBJ databases">
        <authorList>
            <person name="Palmer J.M."/>
        </authorList>
    </citation>
    <scope>NUCLEOTIDE SEQUENCE [LARGE SCALE GENOMIC DNA]</scope>
    <source>
        <strain evidence="3">if_2019</strain>
        <tissue evidence="2">Muscle</tissue>
    </source>
</reference>
<comment type="caution">
    <text evidence="2">The sequence shown here is derived from an EMBL/GenBank/DDBJ whole genome shotgun (WGS) entry which is preliminary data.</text>
</comment>
<gene>
    <name evidence="2" type="ORF">ILYODFUR_036004</name>
</gene>
<evidence type="ECO:0000313" key="2">
    <source>
        <dbReference type="EMBL" id="MEQ2227267.1"/>
    </source>
</evidence>
<evidence type="ECO:0000256" key="1">
    <source>
        <dbReference type="SAM" id="SignalP"/>
    </source>
</evidence>
<dbReference type="PROSITE" id="PS51257">
    <property type="entry name" value="PROKAR_LIPOPROTEIN"/>
    <property type="match status" value="1"/>
</dbReference>
<keyword evidence="3" id="KW-1185">Reference proteome</keyword>
<proteinExistence type="predicted"/>
<name>A0ABV0T310_9TELE</name>
<protein>
    <submittedName>
        <fullName evidence="2">Uncharacterized protein</fullName>
    </submittedName>
</protein>
<feature type="signal peptide" evidence="1">
    <location>
        <begin position="1"/>
        <end position="20"/>
    </location>
</feature>
<organism evidence="2 3">
    <name type="scientific">Ilyodon furcidens</name>
    <name type="common">goldbreast splitfin</name>
    <dbReference type="NCBI Taxonomy" id="33524"/>
    <lineage>
        <taxon>Eukaryota</taxon>
        <taxon>Metazoa</taxon>
        <taxon>Chordata</taxon>
        <taxon>Craniata</taxon>
        <taxon>Vertebrata</taxon>
        <taxon>Euteleostomi</taxon>
        <taxon>Actinopterygii</taxon>
        <taxon>Neopterygii</taxon>
        <taxon>Teleostei</taxon>
        <taxon>Neoteleostei</taxon>
        <taxon>Acanthomorphata</taxon>
        <taxon>Ovalentaria</taxon>
        <taxon>Atherinomorphae</taxon>
        <taxon>Cyprinodontiformes</taxon>
        <taxon>Goodeidae</taxon>
        <taxon>Ilyodon</taxon>
    </lineage>
</organism>
<keyword evidence="1" id="KW-0732">Signal</keyword>
<dbReference type="Proteomes" id="UP001482620">
    <property type="component" value="Unassembled WGS sequence"/>
</dbReference>
<accession>A0ABV0T310</accession>
<feature type="chain" id="PRO_5045728065" evidence="1">
    <location>
        <begin position="21"/>
        <end position="143"/>
    </location>
</feature>